<comment type="caution">
    <text evidence="1">The sequence shown here is derived from an EMBL/GenBank/DDBJ whole genome shotgun (WGS) entry which is preliminary data.</text>
</comment>
<evidence type="ECO:0000313" key="1">
    <source>
        <dbReference type="EMBL" id="KAK0462922.1"/>
    </source>
</evidence>
<dbReference type="RefSeq" id="XP_060334388.1">
    <property type="nucleotide sequence ID" value="XM_060466050.1"/>
</dbReference>
<dbReference type="AlphaFoldDB" id="A0AA39NC53"/>
<accession>A0AA39NC53</accession>
<sequence length="156" mass="17704">MGQLFLSRKGGSVYVLLLEHVTGTDLRYLCEMGDEMGDIVADYLCEKHCDVIFSTISGLAMDFIQLGVSQSDLAPRNTIIRPPARRGPFCSTEHCPARNEIDTDDPQAVMVDFERVVFCDPIQQLTIDFYRKRFVDIAPSNYLADWFRNLCGYPQP</sequence>
<dbReference type="GeneID" id="85349598"/>
<name>A0AA39NC53_ARMTA</name>
<dbReference type="EMBL" id="JAUEPS010000008">
    <property type="protein sequence ID" value="KAK0462922.1"/>
    <property type="molecule type" value="Genomic_DNA"/>
</dbReference>
<dbReference type="Proteomes" id="UP001175211">
    <property type="component" value="Unassembled WGS sequence"/>
</dbReference>
<keyword evidence="2" id="KW-1185">Reference proteome</keyword>
<evidence type="ECO:0000313" key="2">
    <source>
        <dbReference type="Proteomes" id="UP001175211"/>
    </source>
</evidence>
<reference evidence="1" key="1">
    <citation type="submission" date="2023-06" db="EMBL/GenBank/DDBJ databases">
        <authorList>
            <consortium name="Lawrence Berkeley National Laboratory"/>
            <person name="Ahrendt S."/>
            <person name="Sahu N."/>
            <person name="Indic B."/>
            <person name="Wong-Bajracharya J."/>
            <person name="Merenyi Z."/>
            <person name="Ke H.-M."/>
            <person name="Monk M."/>
            <person name="Kocsube S."/>
            <person name="Drula E."/>
            <person name="Lipzen A."/>
            <person name="Balint B."/>
            <person name="Henrissat B."/>
            <person name="Andreopoulos B."/>
            <person name="Martin F.M."/>
            <person name="Harder C.B."/>
            <person name="Rigling D."/>
            <person name="Ford K.L."/>
            <person name="Foster G.D."/>
            <person name="Pangilinan J."/>
            <person name="Papanicolaou A."/>
            <person name="Barry K."/>
            <person name="LaButti K."/>
            <person name="Viragh M."/>
            <person name="Koriabine M."/>
            <person name="Yan M."/>
            <person name="Riley R."/>
            <person name="Champramary S."/>
            <person name="Plett K.L."/>
            <person name="Tsai I.J."/>
            <person name="Slot J."/>
            <person name="Sipos G."/>
            <person name="Plett J."/>
            <person name="Nagy L.G."/>
            <person name="Grigoriev I.V."/>
        </authorList>
    </citation>
    <scope>NUCLEOTIDE SEQUENCE</scope>
    <source>
        <strain evidence="1">CCBAS 213</strain>
    </source>
</reference>
<gene>
    <name evidence="1" type="ORF">EV420DRAFT_1144962</name>
</gene>
<evidence type="ECO:0008006" key="3">
    <source>
        <dbReference type="Google" id="ProtNLM"/>
    </source>
</evidence>
<organism evidence="1 2">
    <name type="scientific">Armillaria tabescens</name>
    <name type="common">Ringless honey mushroom</name>
    <name type="synonym">Agaricus tabescens</name>
    <dbReference type="NCBI Taxonomy" id="1929756"/>
    <lineage>
        <taxon>Eukaryota</taxon>
        <taxon>Fungi</taxon>
        <taxon>Dikarya</taxon>
        <taxon>Basidiomycota</taxon>
        <taxon>Agaricomycotina</taxon>
        <taxon>Agaricomycetes</taxon>
        <taxon>Agaricomycetidae</taxon>
        <taxon>Agaricales</taxon>
        <taxon>Marasmiineae</taxon>
        <taxon>Physalacriaceae</taxon>
        <taxon>Desarmillaria</taxon>
    </lineage>
</organism>
<protein>
    <recommendedName>
        <fullName evidence="3">Protein kinase domain-containing protein</fullName>
    </recommendedName>
</protein>
<proteinExistence type="predicted"/>